<dbReference type="PANTHER" id="PTHR20857:SF15">
    <property type="entry name" value="THIAMINE-PHOSPHATE SYNTHASE"/>
    <property type="match status" value="1"/>
</dbReference>
<reference evidence="13" key="1">
    <citation type="submission" date="2019-03" db="EMBL/GenBank/DDBJ databases">
        <title>Afifella sp. nov., isolated from activated sludge.</title>
        <authorList>
            <person name="Li Q."/>
            <person name="Liu Y."/>
        </authorList>
    </citation>
    <scope>NUCLEOTIDE SEQUENCE</scope>
    <source>
        <strain evidence="13">L72</strain>
    </source>
</reference>
<dbReference type="PANTHER" id="PTHR20857">
    <property type="entry name" value="THIAMINE-PHOSPHATE PYROPHOSPHORYLASE"/>
    <property type="match status" value="1"/>
</dbReference>
<gene>
    <name evidence="9 13" type="primary">thiE</name>
    <name evidence="13" type="ORF">E4O86_08600</name>
</gene>
<evidence type="ECO:0000256" key="7">
    <source>
        <dbReference type="ARBA" id="ARBA00047851"/>
    </source>
</evidence>
<dbReference type="InterPro" id="IPR034291">
    <property type="entry name" value="TMP_synthase"/>
</dbReference>
<evidence type="ECO:0000256" key="1">
    <source>
        <dbReference type="ARBA" id="ARBA00005165"/>
    </source>
</evidence>
<evidence type="ECO:0000313" key="14">
    <source>
        <dbReference type="Proteomes" id="UP000773614"/>
    </source>
</evidence>
<dbReference type="EMBL" id="SPKJ01000021">
    <property type="protein sequence ID" value="MYZ47770.1"/>
    <property type="molecule type" value="Genomic_DNA"/>
</dbReference>
<dbReference type="NCBIfam" id="TIGR00693">
    <property type="entry name" value="thiE"/>
    <property type="match status" value="1"/>
</dbReference>
<evidence type="ECO:0000259" key="12">
    <source>
        <dbReference type="Pfam" id="PF02581"/>
    </source>
</evidence>
<evidence type="ECO:0000256" key="8">
    <source>
        <dbReference type="ARBA" id="ARBA00047883"/>
    </source>
</evidence>
<keyword evidence="3 9" id="KW-0479">Metal-binding</keyword>
<comment type="function">
    <text evidence="9">Condenses 4-methyl-5-(beta-hydroxyethyl)thiazole monophosphate (THZ-P) and 2-methyl-4-amino-5-hydroxymethyl pyrimidine pyrophosphate (HMP-PP) to form thiamine monophosphate (TMP).</text>
</comment>
<comment type="catalytic activity">
    <reaction evidence="6 9 10">
        <text>4-methyl-5-(2-phosphooxyethyl)-thiazole + 4-amino-2-methyl-5-(diphosphooxymethyl)pyrimidine + H(+) = thiamine phosphate + diphosphate</text>
        <dbReference type="Rhea" id="RHEA:22328"/>
        <dbReference type="ChEBI" id="CHEBI:15378"/>
        <dbReference type="ChEBI" id="CHEBI:33019"/>
        <dbReference type="ChEBI" id="CHEBI:37575"/>
        <dbReference type="ChEBI" id="CHEBI:57841"/>
        <dbReference type="ChEBI" id="CHEBI:58296"/>
        <dbReference type="EC" id="2.5.1.3"/>
    </reaction>
</comment>
<feature type="binding site" evidence="9">
    <location>
        <position position="109"/>
    </location>
    <ligand>
        <name>4-amino-2-methyl-5-(diphosphooxymethyl)pyrimidine</name>
        <dbReference type="ChEBI" id="CHEBI:57841"/>
    </ligand>
</feature>
<evidence type="ECO:0000256" key="4">
    <source>
        <dbReference type="ARBA" id="ARBA00022842"/>
    </source>
</evidence>
<organism evidence="13 14">
    <name type="scientific">Propylenella binzhouense</name>
    <dbReference type="NCBI Taxonomy" id="2555902"/>
    <lineage>
        <taxon>Bacteria</taxon>
        <taxon>Pseudomonadati</taxon>
        <taxon>Pseudomonadota</taxon>
        <taxon>Alphaproteobacteria</taxon>
        <taxon>Hyphomicrobiales</taxon>
        <taxon>Propylenellaceae</taxon>
        <taxon>Propylenella</taxon>
    </lineage>
</organism>
<comment type="similarity">
    <text evidence="9 10">Belongs to the thiamine-phosphate synthase family.</text>
</comment>
<dbReference type="GO" id="GO:0000287">
    <property type="term" value="F:magnesium ion binding"/>
    <property type="evidence" value="ECO:0007669"/>
    <property type="project" value="UniProtKB-UniRule"/>
</dbReference>
<proteinExistence type="inferred from homology"/>
<dbReference type="CDD" id="cd00564">
    <property type="entry name" value="TMP_TenI"/>
    <property type="match status" value="1"/>
</dbReference>
<keyword evidence="14" id="KW-1185">Reference proteome</keyword>
<feature type="binding site" evidence="9">
    <location>
        <position position="170"/>
    </location>
    <ligand>
        <name>2-[(2R,5Z)-2-carboxy-4-methylthiazol-5(2H)-ylidene]ethyl phosphate</name>
        <dbReference type="ChEBI" id="CHEBI:62899"/>
    </ligand>
</feature>
<feature type="domain" description="Thiamine phosphate synthase/TenI" evidence="12">
    <location>
        <begin position="8"/>
        <end position="193"/>
    </location>
</feature>
<keyword evidence="4 9" id="KW-0460">Magnesium</keyword>
<feature type="binding site" evidence="9">
    <location>
        <begin position="38"/>
        <end position="42"/>
    </location>
    <ligand>
        <name>4-amino-2-methyl-5-(diphosphooxymethyl)pyrimidine</name>
        <dbReference type="ChEBI" id="CHEBI:57841"/>
    </ligand>
</feature>
<dbReference type="OrthoDB" id="9810880at2"/>
<keyword evidence="2 9" id="KW-0808">Transferase</keyword>
<feature type="binding site" evidence="9">
    <location>
        <begin position="190"/>
        <end position="191"/>
    </location>
    <ligand>
        <name>2-[(2R,5Z)-2-carboxy-4-methylthiazol-5(2H)-ylidene]ethyl phosphate</name>
        <dbReference type="ChEBI" id="CHEBI:62899"/>
    </ligand>
</feature>
<dbReference type="Pfam" id="PF02581">
    <property type="entry name" value="TMP-TENI"/>
    <property type="match status" value="1"/>
</dbReference>
<dbReference type="Proteomes" id="UP000773614">
    <property type="component" value="Unassembled WGS sequence"/>
</dbReference>
<accession>A0A964T3Y9</accession>
<dbReference type="GO" id="GO:0005737">
    <property type="term" value="C:cytoplasm"/>
    <property type="evidence" value="ECO:0007669"/>
    <property type="project" value="TreeGrafter"/>
</dbReference>
<evidence type="ECO:0000256" key="6">
    <source>
        <dbReference type="ARBA" id="ARBA00047334"/>
    </source>
</evidence>
<evidence type="ECO:0000256" key="10">
    <source>
        <dbReference type="RuleBase" id="RU003826"/>
    </source>
</evidence>
<dbReference type="InterPro" id="IPR022998">
    <property type="entry name" value="ThiamineP_synth_TenI"/>
</dbReference>
<evidence type="ECO:0000256" key="3">
    <source>
        <dbReference type="ARBA" id="ARBA00022723"/>
    </source>
</evidence>
<feature type="binding site" evidence="9">
    <location>
        <begin position="135"/>
        <end position="137"/>
    </location>
    <ligand>
        <name>2-[(2R,5Z)-2-carboxy-4-methylthiazol-5(2H)-ylidene]ethyl phosphate</name>
        <dbReference type="ChEBI" id="CHEBI:62899"/>
    </ligand>
</feature>
<feature type="binding site" evidence="9">
    <location>
        <position position="138"/>
    </location>
    <ligand>
        <name>4-amino-2-methyl-5-(diphosphooxymethyl)pyrimidine</name>
        <dbReference type="ChEBI" id="CHEBI:57841"/>
    </ligand>
</feature>
<comment type="catalytic activity">
    <reaction evidence="7 9 10">
        <text>2-(2-carboxy-4-methylthiazol-5-yl)ethyl phosphate + 4-amino-2-methyl-5-(diphosphooxymethyl)pyrimidine + 2 H(+) = thiamine phosphate + CO2 + diphosphate</text>
        <dbReference type="Rhea" id="RHEA:47848"/>
        <dbReference type="ChEBI" id="CHEBI:15378"/>
        <dbReference type="ChEBI" id="CHEBI:16526"/>
        <dbReference type="ChEBI" id="CHEBI:33019"/>
        <dbReference type="ChEBI" id="CHEBI:37575"/>
        <dbReference type="ChEBI" id="CHEBI:57841"/>
        <dbReference type="ChEBI" id="CHEBI:62890"/>
        <dbReference type="EC" id="2.5.1.3"/>
    </reaction>
</comment>
<dbReference type="InterPro" id="IPR036206">
    <property type="entry name" value="ThiamineP_synth_sf"/>
</dbReference>
<sequence>MNKVDLSLYGILDPARSRGRPLPELACAAVAGGATLLQYRDKTGSTRAMVEAVRAIAAAVAGSGVPLLVNDRVDVALAAGAGGVHVGQDDMAAADARRLLGPEALIGLSVKTEAEARGSALEEIDYVCIGGVFDTQSKENPRSIGVDGWRALAAIVRARRPGLPVGAIAGIEVANAGQIMRAGSDGIAVISALFMAEDVAAATRRLREIVDGARVAAGESA</sequence>
<name>A0A964T3Y9_9HYPH</name>
<dbReference type="Gene3D" id="3.20.20.70">
    <property type="entry name" value="Aldolase class I"/>
    <property type="match status" value="1"/>
</dbReference>
<comment type="cofactor">
    <cofactor evidence="9">
        <name>Mg(2+)</name>
        <dbReference type="ChEBI" id="CHEBI:18420"/>
    </cofactor>
    <text evidence="9">Binds 1 Mg(2+) ion per subunit.</text>
</comment>
<keyword evidence="5 9" id="KW-0784">Thiamine biosynthesis</keyword>
<dbReference type="GO" id="GO:0009229">
    <property type="term" value="P:thiamine diphosphate biosynthetic process"/>
    <property type="evidence" value="ECO:0007669"/>
    <property type="project" value="UniProtKB-UniRule"/>
</dbReference>
<dbReference type="RefSeq" id="WP_161140120.1">
    <property type="nucleotide sequence ID" value="NZ_SPKJ01000021.1"/>
</dbReference>
<evidence type="ECO:0000256" key="5">
    <source>
        <dbReference type="ARBA" id="ARBA00022977"/>
    </source>
</evidence>
<comment type="catalytic activity">
    <reaction evidence="8 9 10">
        <text>2-[(2R,5Z)-2-carboxy-4-methylthiazol-5(2H)-ylidene]ethyl phosphate + 4-amino-2-methyl-5-(diphosphooxymethyl)pyrimidine + 2 H(+) = thiamine phosphate + CO2 + diphosphate</text>
        <dbReference type="Rhea" id="RHEA:47844"/>
        <dbReference type="ChEBI" id="CHEBI:15378"/>
        <dbReference type="ChEBI" id="CHEBI:16526"/>
        <dbReference type="ChEBI" id="CHEBI:33019"/>
        <dbReference type="ChEBI" id="CHEBI:37575"/>
        <dbReference type="ChEBI" id="CHEBI:57841"/>
        <dbReference type="ChEBI" id="CHEBI:62899"/>
        <dbReference type="EC" id="2.5.1.3"/>
    </reaction>
</comment>
<feature type="binding site" evidence="9">
    <location>
        <position position="71"/>
    </location>
    <ligand>
        <name>Mg(2+)</name>
        <dbReference type="ChEBI" id="CHEBI:18420"/>
    </ligand>
</feature>
<dbReference type="EC" id="2.5.1.3" evidence="9"/>
<dbReference type="GO" id="GO:0004789">
    <property type="term" value="F:thiamine-phosphate diphosphorylase activity"/>
    <property type="evidence" value="ECO:0007669"/>
    <property type="project" value="UniProtKB-UniRule"/>
</dbReference>
<dbReference type="AlphaFoldDB" id="A0A964T3Y9"/>
<feature type="binding site" evidence="9">
    <location>
        <position position="70"/>
    </location>
    <ligand>
        <name>4-amino-2-methyl-5-(diphosphooxymethyl)pyrimidine</name>
        <dbReference type="ChEBI" id="CHEBI:57841"/>
    </ligand>
</feature>
<dbReference type="HAMAP" id="MF_00097">
    <property type="entry name" value="TMP_synthase"/>
    <property type="match status" value="1"/>
</dbReference>
<protein>
    <recommendedName>
        <fullName evidence="9">Thiamine-phosphate synthase</fullName>
        <shortName evidence="9">TP synthase</shortName>
        <shortName evidence="9">TPS</shortName>
        <ecNumber evidence="9">2.5.1.3</ecNumber>
    </recommendedName>
    <alternativeName>
        <fullName evidence="9">Thiamine-phosphate pyrophosphorylase</fullName>
        <shortName evidence="9">TMP pyrophosphorylase</shortName>
        <shortName evidence="9">TMP-PPase</shortName>
    </alternativeName>
</protein>
<dbReference type="InterPro" id="IPR013785">
    <property type="entry name" value="Aldolase_TIM"/>
</dbReference>
<dbReference type="GO" id="GO:0009228">
    <property type="term" value="P:thiamine biosynthetic process"/>
    <property type="evidence" value="ECO:0007669"/>
    <property type="project" value="UniProtKB-KW"/>
</dbReference>
<evidence type="ECO:0000256" key="11">
    <source>
        <dbReference type="RuleBase" id="RU004253"/>
    </source>
</evidence>
<evidence type="ECO:0000256" key="2">
    <source>
        <dbReference type="ARBA" id="ARBA00022679"/>
    </source>
</evidence>
<comment type="caution">
    <text evidence="13">The sequence shown here is derived from an EMBL/GenBank/DDBJ whole genome shotgun (WGS) entry which is preliminary data.</text>
</comment>
<dbReference type="SUPFAM" id="SSF51391">
    <property type="entry name" value="Thiamin phosphate synthase"/>
    <property type="match status" value="1"/>
</dbReference>
<comment type="pathway">
    <text evidence="1 9 11">Cofactor biosynthesis; thiamine diphosphate biosynthesis; thiamine phosphate from 4-amino-2-methyl-5-diphosphomethylpyrimidine and 4-methyl-5-(2-phosphoethyl)-thiazole: step 1/1.</text>
</comment>
<feature type="binding site" evidence="9">
    <location>
        <position position="90"/>
    </location>
    <ligand>
        <name>Mg(2+)</name>
        <dbReference type="ChEBI" id="CHEBI:18420"/>
    </ligand>
</feature>
<evidence type="ECO:0000313" key="13">
    <source>
        <dbReference type="EMBL" id="MYZ47770.1"/>
    </source>
</evidence>
<evidence type="ECO:0000256" key="9">
    <source>
        <dbReference type="HAMAP-Rule" id="MF_00097"/>
    </source>
</evidence>